<dbReference type="SMART" id="SM00044">
    <property type="entry name" value="CYCc"/>
    <property type="match status" value="1"/>
</dbReference>
<feature type="domain" description="Response regulatory" evidence="7">
    <location>
        <begin position="4"/>
        <end position="128"/>
    </location>
</feature>
<dbReference type="GO" id="GO:0006171">
    <property type="term" value="P:cAMP biosynthetic process"/>
    <property type="evidence" value="ECO:0007669"/>
    <property type="project" value="TreeGrafter"/>
</dbReference>
<dbReference type="SUPFAM" id="SSF52172">
    <property type="entry name" value="CheY-like"/>
    <property type="match status" value="1"/>
</dbReference>
<evidence type="ECO:0000313" key="9">
    <source>
        <dbReference type="EMBL" id="SUZ48931.1"/>
    </source>
</evidence>
<evidence type="ECO:0000256" key="6">
    <source>
        <dbReference type="SAM" id="Coils"/>
    </source>
</evidence>
<dbReference type="GO" id="GO:0000160">
    <property type="term" value="P:phosphorelay signal transduction system"/>
    <property type="evidence" value="ECO:0007669"/>
    <property type="project" value="InterPro"/>
</dbReference>
<dbReference type="EMBL" id="UINC01000094">
    <property type="protein sequence ID" value="SUZ48931.1"/>
    <property type="molecule type" value="Genomic_DNA"/>
</dbReference>
<evidence type="ECO:0000259" key="8">
    <source>
        <dbReference type="PROSITE" id="PS50125"/>
    </source>
</evidence>
<dbReference type="SUPFAM" id="SSF55073">
    <property type="entry name" value="Nucleotide cyclase"/>
    <property type="match status" value="1"/>
</dbReference>
<gene>
    <name evidence="9" type="ORF">METZ01_LOCUS1785</name>
</gene>
<dbReference type="PANTHER" id="PTHR43081:SF1">
    <property type="entry name" value="ADENYLATE CYCLASE, TERMINAL-DIFFERENTIATION SPECIFIC"/>
    <property type="match status" value="1"/>
</dbReference>
<dbReference type="FunFam" id="3.30.70.1230:FF:000016">
    <property type="entry name" value="Adenylate/guanylate cyclase domain-containing protein"/>
    <property type="match status" value="1"/>
</dbReference>
<evidence type="ECO:0000256" key="4">
    <source>
        <dbReference type="ARBA" id="ARBA00022989"/>
    </source>
</evidence>
<dbReference type="AlphaFoldDB" id="A0A381N2X3"/>
<dbReference type="InterPro" id="IPR050697">
    <property type="entry name" value="Adenylyl/Guanylyl_Cyclase_3/4"/>
</dbReference>
<keyword evidence="6" id="KW-0175">Coiled coil</keyword>
<dbReference type="SMART" id="SM00448">
    <property type="entry name" value="REC"/>
    <property type="match status" value="1"/>
</dbReference>
<dbReference type="GO" id="GO:0030313">
    <property type="term" value="C:cell envelope"/>
    <property type="evidence" value="ECO:0007669"/>
    <property type="project" value="UniProtKB-SubCell"/>
</dbReference>
<proteinExistence type="predicted"/>
<comment type="subcellular location">
    <subcellularLocation>
        <location evidence="1">Cell envelope</location>
    </subcellularLocation>
</comment>
<dbReference type="InterPro" id="IPR001789">
    <property type="entry name" value="Sig_transdc_resp-reg_receiver"/>
</dbReference>
<keyword evidence="3" id="KW-0812">Transmembrane</keyword>
<dbReference type="InterPro" id="IPR029787">
    <property type="entry name" value="Nucleotide_cyclase"/>
</dbReference>
<evidence type="ECO:0008006" key="10">
    <source>
        <dbReference type="Google" id="ProtNLM"/>
    </source>
</evidence>
<dbReference type="GO" id="GO:0003824">
    <property type="term" value="F:catalytic activity"/>
    <property type="evidence" value="ECO:0007669"/>
    <property type="project" value="UniProtKB-ARBA"/>
</dbReference>
<dbReference type="PROSITE" id="PS50125">
    <property type="entry name" value="GUANYLATE_CYCLASE_2"/>
    <property type="match status" value="1"/>
</dbReference>
<dbReference type="CDD" id="cd07302">
    <property type="entry name" value="CHD"/>
    <property type="match status" value="1"/>
</dbReference>
<dbReference type="Pfam" id="PF00211">
    <property type="entry name" value="Guanylate_cyc"/>
    <property type="match status" value="1"/>
</dbReference>
<dbReference type="InterPro" id="IPR011006">
    <property type="entry name" value="CheY-like_superfamily"/>
</dbReference>
<dbReference type="PANTHER" id="PTHR43081">
    <property type="entry name" value="ADENYLATE CYCLASE, TERMINAL-DIFFERENTIATION SPECIFIC-RELATED"/>
    <property type="match status" value="1"/>
</dbReference>
<dbReference type="InterPro" id="IPR001054">
    <property type="entry name" value="A/G_cyclase"/>
</dbReference>
<organism evidence="9">
    <name type="scientific">marine metagenome</name>
    <dbReference type="NCBI Taxonomy" id="408172"/>
    <lineage>
        <taxon>unclassified sequences</taxon>
        <taxon>metagenomes</taxon>
        <taxon>ecological metagenomes</taxon>
    </lineage>
</organism>
<accession>A0A381N2X3</accession>
<dbReference type="Gene3D" id="3.40.50.2300">
    <property type="match status" value="1"/>
</dbReference>
<evidence type="ECO:0000256" key="2">
    <source>
        <dbReference type="ARBA" id="ARBA00022475"/>
    </source>
</evidence>
<keyword evidence="2" id="KW-1003">Cell membrane</keyword>
<dbReference type="PROSITE" id="PS50110">
    <property type="entry name" value="RESPONSE_REGULATORY"/>
    <property type="match status" value="1"/>
</dbReference>
<keyword evidence="4" id="KW-1133">Transmembrane helix</keyword>
<keyword evidence="5" id="KW-0472">Membrane</keyword>
<evidence type="ECO:0000256" key="5">
    <source>
        <dbReference type="ARBA" id="ARBA00023136"/>
    </source>
</evidence>
<feature type="domain" description="Guanylate cyclase" evidence="8">
    <location>
        <begin position="209"/>
        <end position="342"/>
    </location>
</feature>
<evidence type="ECO:0000259" key="7">
    <source>
        <dbReference type="PROSITE" id="PS50110"/>
    </source>
</evidence>
<protein>
    <recommendedName>
        <fullName evidence="10">Guanylate cyclase</fullName>
    </recommendedName>
</protein>
<sequence length="469" mass="53420">MSAIIMTVDDSRTIRGQVRRTLEQQTEENYTIVEKGDGLEALRWLSNCLRKDLPDVIVLDRNMPNMSGDECIKILKQDDDWKNIPVLFLTAQTDIRQLVLGLAKLGADDYLPKPFDFDELAARVKVMVRIKQAEDESRRLNKDLELSLIQQKKAFEELKTTKMRLAETEAAAKLTAVFEKFVPKEFIKRIAPDGLEHLKFGKAETDFISILFCDIRSFTTLSEKMTPQELVDFLNDFFKRMTEPISQNRGFVDKFIGDAVMALFSIPEESNSEEALCSVKAAIGMQQQIDSFNKDNKRKDDNLLRVGVGIHSGPVIIGTVGSEERMESTVTGDTVNLASRLEGLTKFYKSKILISQSTYELIKDDESIEFRELDLVQVKGKEEPVTIVEVCNSDPEPIREQKLASREKFAEALTNYRAQKWTAATKKFKSCLKDCPEDGTAALYLERCKIFKKTPPPKDWKGQQIFDQK</sequence>
<feature type="coiled-coil region" evidence="6">
    <location>
        <begin position="123"/>
        <end position="150"/>
    </location>
</feature>
<dbReference type="Pfam" id="PF00072">
    <property type="entry name" value="Response_reg"/>
    <property type="match status" value="1"/>
</dbReference>
<reference evidence="9" key="1">
    <citation type="submission" date="2018-05" db="EMBL/GenBank/DDBJ databases">
        <authorList>
            <person name="Lanie J.A."/>
            <person name="Ng W.-L."/>
            <person name="Kazmierczak K.M."/>
            <person name="Andrzejewski T.M."/>
            <person name="Davidsen T.M."/>
            <person name="Wayne K.J."/>
            <person name="Tettelin H."/>
            <person name="Glass J.I."/>
            <person name="Rusch D."/>
            <person name="Podicherti R."/>
            <person name="Tsui H.-C.T."/>
            <person name="Winkler M.E."/>
        </authorList>
    </citation>
    <scope>NUCLEOTIDE SEQUENCE</scope>
</reference>
<evidence type="ECO:0000256" key="3">
    <source>
        <dbReference type="ARBA" id="ARBA00022692"/>
    </source>
</evidence>
<dbReference type="Gene3D" id="3.30.70.1230">
    <property type="entry name" value="Nucleotide cyclase"/>
    <property type="match status" value="1"/>
</dbReference>
<name>A0A381N2X3_9ZZZZ</name>
<evidence type="ECO:0000256" key="1">
    <source>
        <dbReference type="ARBA" id="ARBA00004196"/>
    </source>
</evidence>